<feature type="domain" description="DNA polymerase III delta N-terminal" evidence="9">
    <location>
        <begin position="4"/>
        <end position="116"/>
    </location>
</feature>
<evidence type="ECO:0000256" key="7">
    <source>
        <dbReference type="ARBA" id="ARBA00034754"/>
    </source>
</evidence>
<proteinExistence type="inferred from homology"/>
<dbReference type="GO" id="GO:0003887">
    <property type="term" value="F:DNA-directed DNA polymerase activity"/>
    <property type="evidence" value="ECO:0007669"/>
    <property type="project" value="UniProtKB-KW"/>
</dbReference>
<name>A0A2M7D7T4_9BACT</name>
<keyword evidence="5" id="KW-0235">DNA replication</keyword>
<evidence type="ECO:0000259" key="10">
    <source>
        <dbReference type="Pfam" id="PF21694"/>
    </source>
</evidence>
<comment type="catalytic activity">
    <reaction evidence="8">
        <text>DNA(n) + a 2'-deoxyribonucleoside 5'-triphosphate = DNA(n+1) + diphosphate</text>
        <dbReference type="Rhea" id="RHEA:22508"/>
        <dbReference type="Rhea" id="RHEA-COMP:17339"/>
        <dbReference type="Rhea" id="RHEA-COMP:17340"/>
        <dbReference type="ChEBI" id="CHEBI:33019"/>
        <dbReference type="ChEBI" id="CHEBI:61560"/>
        <dbReference type="ChEBI" id="CHEBI:173112"/>
        <dbReference type="EC" id="2.7.7.7"/>
    </reaction>
</comment>
<dbReference type="GO" id="GO:0003677">
    <property type="term" value="F:DNA binding"/>
    <property type="evidence" value="ECO:0007669"/>
    <property type="project" value="InterPro"/>
</dbReference>
<keyword evidence="6" id="KW-0239">DNA-directed DNA polymerase</keyword>
<dbReference type="InterPro" id="IPR027417">
    <property type="entry name" value="P-loop_NTPase"/>
</dbReference>
<dbReference type="Gene3D" id="1.10.8.60">
    <property type="match status" value="1"/>
</dbReference>
<dbReference type="InterPro" id="IPR048466">
    <property type="entry name" value="DNA_pol3_delta-like_C"/>
</dbReference>
<reference evidence="12" key="1">
    <citation type="submission" date="2017-09" db="EMBL/GenBank/DDBJ databases">
        <title>Depth-based differentiation of microbial function through sediment-hosted aquifers and enrichment of novel symbionts in the deep terrestrial subsurface.</title>
        <authorList>
            <person name="Probst A.J."/>
            <person name="Ladd B."/>
            <person name="Jarett J.K."/>
            <person name="Geller-Mcgrath D.E."/>
            <person name="Sieber C.M.K."/>
            <person name="Emerson J.B."/>
            <person name="Anantharaman K."/>
            <person name="Thomas B.C."/>
            <person name="Malmstrom R."/>
            <person name="Stieglmeier M."/>
            <person name="Klingl A."/>
            <person name="Woyke T."/>
            <person name="Ryan C.M."/>
            <person name="Banfield J.F."/>
        </authorList>
    </citation>
    <scope>NUCLEOTIDE SEQUENCE [LARGE SCALE GENOMIC DNA]</scope>
</reference>
<evidence type="ECO:0000313" key="11">
    <source>
        <dbReference type="EMBL" id="PIV42490.1"/>
    </source>
</evidence>
<dbReference type="InterPro" id="IPR010372">
    <property type="entry name" value="DNA_pol3_delta_N"/>
</dbReference>
<comment type="caution">
    <text evidence="11">The sequence shown here is derived from an EMBL/GenBank/DDBJ whole genome shotgun (WGS) entry which is preliminary data.</text>
</comment>
<evidence type="ECO:0000259" key="9">
    <source>
        <dbReference type="Pfam" id="PF06144"/>
    </source>
</evidence>
<dbReference type="InterPro" id="IPR005790">
    <property type="entry name" value="DNA_polIII_delta"/>
</dbReference>
<evidence type="ECO:0000313" key="12">
    <source>
        <dbReference type="Proteomes" id="UP000230304"/>
    </source>
</evidence>
<dbReference type="Gene3D" id="3.40.50.300">
    <property type="entry name" value="P-loop containing nucleotide triphosphate hydrolases"/>
    <property type="match status" value="1"/>
</dbReference>
<dbReference type="SUPFAM" id="SSF48019">
    <property type="entry name" value="post-AAA+ oligomerization domain-like"/>
    <property type="match status" value="1"/>
</dbReference>
<protein>
    <recommendedName>
        <fullName evidence="2">DNA polymerase III subunit delta</fullName>
        <ecNumber evidence="1">2.7.7.7</ecNumber>
    </recommendedName>
</protein>
<dbReference type="Pfam" id="PF06144">
    <property type="entry name" value="DNA_pol3_delta"/>
    <property type="match status" value="1"/>
</dbReference>
<comment type="similarity">
    <text evidence="7">Belongs to the DNA polymerase HolA subunit family.</text>
</comment>
<dbReference type="GO" id="GO:0009360">
    <property type="term" value="C:DNA polymerase III complex"/>
    <property type="evidence" value="ECO:0007669"/>
    <property type="project" value="InterPro"/>
</dbReference>
<dbReference type="Pfam" id="PF21694">
    <property type="entry name" value="DNA_pol3_delta_C"/>
    <property type="match status" value="1"/>
</dbReference>
<evidence type="ECO:0000256" key="5">
    <source>
        <dbReference type="ARBA" id="ARBA00022705"/>
    </source>
</evidence>
<dbReference type="Gene3D" id="1.20.272.10">
    <property type="match status" value="1"/>
</dbReference>
<dbReference type="SUPFAM" id="SSF52540">
    <property type="entry name" value="P-loop containing nucleoside triphosphate hydrolases"/>
    <property type="match status" value="1"/>
</dbReference>
<dbReference type="EMBL" id="PEUA01000046">
    <property type="protein sequence ID" value="PIV42490.1"/>
    <property type="molecule type" value="Genomic_DNA"/>
</dbReference>
<dbReference type="EC" id="2.7.7.7" evidence="1"/>
<dbReference type="NCBIfam" id="TIGR01128">
    <property type="entry name" value="holA"/>
    <property type="match status" value="1"/>
</dbReference>
<evidence type="ECO:0000256" key="3">
    <source>
        <dbReference type="ARBA" id="ARBA00022679"/>
    </source>
</evidence>
<evidence type="ECO:0000256" key="8">
    <source>
        <dbReference type="ARBA" id="ARBA00049244"/>
    </source>
</evidence>
<accession>A0A2M7D7T4</accession>
<dbReference type="GO" id="GO:0006261">
    <property type="term" value="P:DNA-templated DNA replication"/>
    <property type="evidence" value="ECO:0007669"/>
    <property type="project" value="TreeGrafter"/>
</dbReference>
<dbReference type="PANTHER" id="PTHR34388:SF1">
    <property type="entry name" value="DNA POLYMERASE III SUBUNIT DELTA"/>
    <property type="match status" value="1"/>
</dbReference>
<sequence length="311" mass="36580">MLIFLYGQDTYRMREKLKELVEEYKKVHKNVLTLKSFEEENLNFDEIKNEAKISSIFQEKKLIIFKNVLSLLKNEPRFMGLSNDLQKSDDIVIFLEEKDFNGKNELVKFLMKNAKSQEFQLLNNDKLKNWVKKEFENYEVKIDSTALEKLINFVGNDLWQMSNEIRKLVNYKRGEKIKKEDVALLVKPKIESDIFATINSIAARNKKEALSLIHKHLEKGDNPLYLLSMINFQFRNLLIIKDLIQKYRSPYTLSKVTNLHPYIIKKSYSLAQKFTIQELKKIYQKIFQVDLAIKTGRVSPEAALDLFLAGI</sequence>
<feature type="domain" description="DNA polymerase III delta subunit-like C-terminal" evidence="10">
    <location>
        <begin position="191"/>
        <end position="309"/>
    </location>
</feature>
<keyword evidence="4" id="KW-0548">Nucleotidyltransferase</keyword>
<evidence type="ECO:0000256" key="4">
    <source>
        <dbReference type="ARBA" id="ARBA00022695"/>
    </source>
</evidence>
<organism evidence="11 12">
    <name type="scientific">Candidatus Nealsonbacteria bacterium CG02_land_8_20_14_3_00_40_11</name>
    <dbReference type="NCBI Taxonomy" id="1974700"/>
    <lineage>
        <taxon>Bacteria</taxon>
        <taxon>Candidatus Nealsoniibacteriota</taxon>
    </lineage>
</organism>
<gene>
    <name evidence="11" type="primary">holA</name>
    <name evidence="11" type="ORF">COS26_02075</name>
</gene>
<dbReference type="Proteomes" id="UP000230304">
    <property type="component" value="Unassembled WGS sequence"/>
</dbReference>
<dbReference type="AlphaFoldDB" id="A0A2M7D7T4"/>
<keyword evidence="3" id="KW-0808">Transferase</keyword>
<evidence type="ECO:0000256" key="2">
    <source>
        <dbReference type="ARBA" id="ARBA00017703"/>
    </source>
</evidence>
<evidence type="ECO:0000256" key="1">
    <source>
        <dbReference type="ARBA" id="ARBA00012417"/>
    </source>
</evidence>
<evidence type="ECO:0000256" key="6">
    <source>
        <dbReference type="ARBA" id="ARBA00022932"/>
    </source>
</evidence>
<dbReference type="PANTHER" id="PTHR34388">
    <property type="entry name" value="DNA POLYMERASE III SUBUNIT DELTA"/>
    <property type="match status" value="1"/>
</dbReference>
<dbReference type="InterPro" id="IPR008921">
    <property type="entry name" value="DNA_pol3_clamp-load_cplx_C"/>
</dbReference>